<evidence type="ECO:0000256" key="1">
    <source>
        <dbReference type="ARBA" id="ARBA00004173"/>
    </source>
</evidence>
<dbReference type="CDD" id="cd20262">
    <property type="entry name" value="Complex1_LYR_LYRM2"/>
    <property type="match status" value="1"/>
</dbReference>
<keyword evidence="3" id="KW-0809">Transit peptide</keyword>
<protein>
    <recommendedName>
        <fullName evidence="5">LYR motif-containing protein 2</fullName>
    </recommendedName>
</protein>
<keyword evidence="9" id="KW-1185">Reference proteome</keyword>
<evidence type="ECO:0000256" key="2">
    <source>
        <dbReference type="ARBA" id="ARBA00009508"/>
    </source>
</evidence>
<evidence type="ECO:0000256" key="4">
    <source>
        <dbReference type="ARBA" id="ARBA00023128"/>
    </source>
</evidence>
<dbReference type="Pfam" id="PF05347">
    <property type="entry name" value="Complex1_LYR"/>
    <property type="match status" value="1"/>
</dbReference>
<dbReference type="InParanoid" id="A0A5N3ZYN8"/>
<dbReference type="Proteomes" id="UP000327044">
    <property type="component" value="Unassembled WGS sequence"/>
</dbReference>
<dbReference type="InterPro" id="IPR045293">
    <property type="entry name" value="Complex1_LYR_LYRM2"/>
</dbReference>
<dbReference type="PANTHER" id="PTHR13675:SF0">
    <property type="entry name" value="LYR MOTIF-CONTAINING PROTEIN 2"/>
    <property type="match status" value="1"/>
</dbReference>
<feature type="non-terminal residue" evidence="8">
    <location>
        <position position="1"/>
    </location>
</feature>
<accession>A0A5N3ZYN8</accession>
<evidence type="ECO:0000256" key="5">
    <source>
        <dbReference type="ARBA" id="ARBA00026235"/>
    </source>
</evidence>
<evidence type="ECO:0000256" key="6">
    <source>
        <dbReference type="ARBA" id="ARBA00044735"/>
    </source>
</evidence>
<feature type="domain" description="Complex 1 LYR protein" evidence="7">
    <location>
        <begin position="5"/>
        <end position="62"/>
    </location>
</feature>
<proteinExistence type="inferred from homology"/>
<reference evidence="8 9" key="1">
    <citation type="journal article" date="2018" name="Elife">
        <title>Firefly genomes illuminate parallel origins of bioluminescence in beetles.</title>
        <authorList>
            <person name="Fallon T.R."/>
            <person name="Lower S.E."/>
            <person name="Chang C.H."/>
            <person name="Bessho-Uehara M."/>
            <person name="Martin G.J."/>
            <person name="Bewick A.J."/>
            <person name="Behringer M."/>
            <person name="Debat H.J."/>
            <person name="Wong I."/>
            <person name="Day J.C."/>
            <person name="Suvorov A."/>
            <person name="Silva C.J."/>
            <person name="Stanger-Hall K.F."/>
            <person name="Hall D.W."/>
            <person name="Schmitz R.J."/>
            <person name="Nelson D.R."/>
            <person name="Lewis S.M."/>
            <person name="Shigenobu S."/>
            <person name="Bybee S.M."/>
            <person name="Larracuente A.M."/>
            <person name="Oba Y."/>
            <person name="Weng J.K."/>
        </authorList>
    </citation>
    <scope>NUCLEOTIDE SEQUENCE [LARGE SCALE GENOMIC DNA]</scope>
    <source>
        <strain evidence="8">1611_PpyrPB1</strain>
        <tissue evidence="8">Whole body</tissue>
    </source>
</reference>
<dbReference type="AlphaFoldDB" id="A0A5N3ZYN8"/>
<comment type="similarity">
    <text evidence="2">Belongs to the complex I LYR family.</text>
</comment>
<dbReference type="InterPro" id="IPR008011">
    <property type="entry name" value="Complex1_LYR_dom"/>
</dbReference>
<dbReference type="PANTHER" id="PTHR13675">
    <property type="entry name" value="LYR MOTIF-CONTAINING PROTEIN 2"/>
    <property type="match status" value="1"/>
</dbReference>
<keyword evidence="4" id="KW-0496">Mitochondrion</keyword>
<organism evidence="8 9">
    <name type="scientific">Photinus pyralis</name>
    <name type="common">Common eastern firefly</name>
    <name type="synonym">Lampyris pyralis</name>
    <dbReference type="NCBI Taxonomy" id="7054"/>
    <lineage>
        <taxon>Eukaryota</taxon>
        <taxon>Metazoa</taxon>
        <taxon>Ecdysozoa</taxon>
        <taxon>Arthropoda</taxon>
        <taxon>Hexapoda</taxon>
        <taxon>Insecta</taxon>
        <taxon>Pterygota</taxon>
        <taxon>Neoptera</taxon>
        <taxon>Endopterygota</taxon>
        <taxon>Coleoptera</taxon>
        <taxon>Polyphaga</taxon>
        <taxon>Elateriformia</taxon>
        <taxon>Elateroidea</taxon>
        <taxon>Lampyridae</taxon>
        <taxon>Lampyrinae</taxon>
        <taxon>Photinus</taxon>
    </lineage>
</organism>
<name>A0A5N3ZYN8_PHOPY</name>
<dbReference type="FunCoup" id="A0A5N3ZYN8">
    <property type="interactions" value="484"/>
</dbReference>
<dbReference type="GO" id="GO:0005739">
    <property type="term" value="C:mitochondrion"/>
    <property type="evidence" value="ECO:0007669"/>
    <property type="project" value="UniProtKB-SubCell"/>
</dbReference>
<evidence type="ECO:0000259" key="7">
    <source>
        <dbReference type="Pfam" id="PF05347"/>
    </source>
</evidence>
<evidence type="ECO:0000256" key="3">
    <source>
        <dbReference type="ARBA" id="ARBA00022946"/>
    </source>
</evidence>
<sequence>FLLKQEVKSLYRRILKAIREIPDNSHRLELKTWARSDFRNNAHHTDEMTIKMLIKYGERSLRELQTSINLAK</sequence>
<evidence type="ECO:0000313" key="8">
    <source>
        <dbReference type="EMBL" id="KAB0790169.1"/>
    </source>
</evidence>
<comment type="subcellular location">
    <subcellularLocation>
        <location evidence="1">Mitochondrion</location>
    </subcellularLocation>
</comment>
<gene>
    <name evidence="8" type="ORF">PPYR_15503</name>
</gene>
<dbReference type="EMBL" id="VVIM01001771">
    <property type="protein sequence ID" value="KAB0790169.1"/>
    <property type="molecule type" value="Genomic_DNA"/>
</dbReference>
<evidence type="ECO:0000313" key="9">
    <source>
        <dbReference type="Proteomes" id="UP000327044"/>
    </source>
</evidence>
<comment type="caution">
    <text evidence="8">The sequence shown here is derived from an EMBL/GenBank/DDBJ whole genome shotgun (WGS) entry which is preliminary data.</text>
</comment>
<comment type="function">
    <text evidence="6">Involved in efficient integration of the N-module into mitochondrial respiratory chain complex I.</text>
</comment>